<dbReference type="InterPro" id="IPR015943">
    <property type="entry name" value="WD40/YVTN_repeat-like_dom_sf"/>
</dbReference>
<evidence type="ECO:0000313" key="3">
    <source>
        <dbReference type="Proteomes" id="UP000602087"/>
    </source>
</evidence>
<dbReference type="EMBL" id="JAEINH010000001">
    <property type="protein sequence ID" value="MBI9113826.1"/>
    <property type="molecule type" value="Genomic_DNA"/>
</dbReference>
<organism evidence="2 3">
    <name type="scientific">Sanguibacter suaedae</name>
    <dbReference type="NCBI Taxonomy" id="2795737"/>
    <lineage>
        <taxon>Bacteria</taxon>
        <taxon>Bacillati</taxon>
        <taxon>Actinomycetota</taxon>
        <taxon>Actinomycetes</taxon>
        <taxon>Micrococcales</taxon>
        <taxon>Sanguibacteraceae</taxon>
        <taxon>Sanguibacter</taxon>
    </lineage>
</organism>
<gene>
    <name evidence="2" type="ORF">JAV76_02205</name>
</gene>
<dbReference type="InterPro" id="IPR011047">
    <property type="entry name" value="Quinoprotein_ADH-like_sf"/>
</dbReference>
<protein>
    <submittedName>
        <fullName evidence="2">PQQ-binding-like beta-propeller repeat protein</fullName>
    </submittedName>
</protein>
<name>A0A934I9G8_9MICO</name>
<sequence length="463" mass="49048">MLSRPSARRSLVIAVVGLLLVAAAVVAALSLRDDDPAPVASPAPGSVTEVVADEGPTDIGDTILAEPRKEWQVSAAELADGAEGAEGAGDATVAVPTVDPNGRANVSDVAVVLVTSDEGSAVVGLDRATGDETWRSTTEGTYAECFVVGDGRRTSCVLPDSRAETFQVVTFDSATGDELGRDTTTFRPWYVVGEGDDLVVAGNDQHDRSMHASRGTVDDLDRSWSRSTDPGFVPVASFWGEYSSLEGRATMSISGASMVVDLISGKGPQGAIDVEGLYTLWPRNGTVLLRTPEDGVRQAEFTNSAGTIMTQGSPWFRLGSSDAMAQVFGAGTRAYDIATGEELWSVDLEADGARMTTVEDLVVVDYEEEGVSGLFAQDLLTGEVRWHSSVERWATVSVHGPVLLYCGLAQCEAVRIADGEHAWALPHTDPVSPEDRMPHVRASVFVDGLVTEHADVVRGFSFD</sequence>
<dbReference type="Proteomes" id="UP000602087">
    <property type="component" value="Unassembled WGS sequence"/>
</dbReference>
<dbReference type="SUPFAM" id="SSF50998">
    <property type="entry name" value="Quinoprotein alcohol dehydrogenase-like"/>
    <property type="match status" value="1"/>
</dbReference>
<dbReference type="InterPro" id="IPR002372">
    <property type="entry name" value="PQQ_rpt_dom"/>
</dbReference>
<dbReference type="PANTHER" id="PTHR34512">
    <property type="entry name" value="CELL SURFACE PROTEIN"/>
    <property type="match status" value="1"/>
</dbReference>
<keyword evidence="3" id="KW-1185">Reference proteome</keyword>
<dbReference type="AlphaFoldDB" id="A0A934I9G8"/>
<dbReference type="Gene3D" id="2.130.10.10">
    <property type="entry name" value="YVTN repeat-like/Quinoprotein amine dehydrogenase"/>
    <property type="match status" value="1"/>
</dbReference>
<dbReference type="RefSeq" id="WP_198732369.1">
    <property type="nucleotide sequence ID" value="NZ_JAEINH010000001.1"/>
</dbReference>
<proteinExistence type="predicted"/>
<evidence type="ECO:0000259" key="1">
    <source>
        <dbReference type="Pfam" id="PF13360"/>
    </source>
</evidence>
<dbReference type="PANTHER" id="PTHR34512:SF30">
    <property type="entry name" value="OUTER MEMBRANE PROTEIN ASSEMBLY FACTOR BAMB"/>
    <property type="match status" value="1"/>
</dbReference>
<evidence type="ECO:0000313" key="2">
    <source>
        <dbReference type="EMBL" id="MBI9113826.1"/>
    </source>
</evidence>
<reference evidence="2" key="1">
    <citation type="submission" date="2020-12" db="EMBL/GenBank/DDBJ databases">
        <title>Sanguibacter suaedae sp. nov., isolated from Suaeda aralocaspica.</title>
        <authorList>
            <person name="Ma Q."/>
        </authorList>
    </citation>
    <scope>NUCLEOTIDE SEQUENCE</scope>
    <source>
        <strain evidence="2">YZGR15</strain>
    </source>
</reference>
<comment type="caution">
    <text evidence="2">The sequence shown here is derived from an EMBL/GenBank/DDBJ whole genome shotgun (WGS) entry which is preliminary data.</text>
</comment>
<accession>A0A934I9G8</accession>
<feature type="domain" description="Pyrrolo-quinoline quinone repeat" evidence="1">
    <location>
        <begin position="334"/>
        <end position="429"/>
    </location>
</feature>
<dbReference type="Pfam" id="PF13360">
    <property type="entry name" value="PQQ_2"/>
    <property type="match status" value="1"/>
</dbReference>